<organism evidence="2 3">
    <name type="scientific">Rubus argutus</name>
    <name type="common">Southern blackberry</name>
    <dbReference type="NCBI Taxonomy" id="59490"/>
    <lineage>
        <taxon>Eukaryota</taxon>
        <taxon>Viridiplantae</taxon>
        <taxon>Streptophyta</taxon>
        <taxon>Embryophyta</taxon>
        <taxon>Tracheophyta</taxon>
        <taxon>Spermatophyta</taxon>
        <taxon>Magnoliopsida</taxon>
        <taxon>eudicotyledons</taxon>
        <taxon>Gunneridae</taxon>
        <taxon>Pentapetalae</taxon>
        <taxon>rosids</taxon>
        <taxon>fabids</taxon>
        <taxon>Rosales</taxon>
        <taxon>Rosaceae</taxon>
        <taxon>Rosoideae</taxon>
        <taxon>Rosoideae incertae sedis</taxon>
        <taxon>Rubus</taxon>
    </lineage>
</organism>
<comment type="caution">
    <text evidence="2">The sequence shown here is derived from an EMBL/GenBank/DDBJ whole genome shotgun (WGS) entry which is preliminary data.</text>
</comment>
<dbReference type="Proteomes" id="UP001457282">
    <property type="component" value="Unassembled WGS sequence"/>
</dbReference>
<evidence type="ECO:0000313" key="2">
    <source>
        <dbReference type="EMBL" id="KAK9943693.1"/>
    </source>
</evidence>
<evidence type="ECO:0000313" key="3">
    <source>
        <dbReference type="Proteomes" id="UP001457282"/>
    </source>
</evidence>
<gene>
    <name evidence="2" type="ORF">M0R45_009294</name>
</gene>
<feature type="region of interest" description="Disordered" evidence="1">
    <location>
        <begin position="156"/>
        <end position="180"/>
    </location>
</feature>
<reference evidence="2 3" key="1">
    <citation type="journal article" date="2023" name="G3 (Bethesda)">
        <title>A chromosome-length genome assembly and annotation of blackberry (Rubus argutus, cv. 'Hillquist').</title>
        <authorList>
            <person name="Bruna T."/>
            <person name="Aryal R."/>
            <person name="Dudchenko O."/>
            <person name="Sargent D.J."/>
            <person name="Mead D."/>
            <person name="Buti M."/>
            <person name="Cavallini A."/>
            <person name="Hytonen T."/>
            <person name="Andres J."/>
            <person name="Pham M."/>
            <person name="Weisz D."/>
            <person name="Mascagni F."/>
            <person name="Usai G."/>
            <person name="Natali L."/>
            <person name="Bassil N."/>
            <person name="Fernandez G.E."/>
            <person name="Lomsadze A."/>
            <person name="Armour M."/>
            <person name="Olukolu B."/>
            <person name="Poorten T."/>
            <person name="Britton C."/>
            <person name="Davik J."/>
            <person name="Ashrafi H."/>
            <person name="Aiden E.L."/>
            <person name="Borodovsky M."/>
            <person name="Worthington M."/>
        </authorList>
    </citation>
    <scope>NUCLEOTIDE SEQUENCE [LARGE SCALE GENOMIC DNA]</scope>
    <source>
        <strain evidence="2">PI 553951</strain>
    </source>
</reference>
<dbReference type="AlphaFoldDB" id="A0AAW1Y723"/>
<accession>A0AAW1Y723</accession>
<dbReference type="EMBL" id="JBEDUW010000002">
    <property type="protein sequence ID" value="KAK9943693.1"/>
    <property type="molecule type" value="Genomic_DNA"/>
</dbReference>
<protein>
    <submittedName>
        <fullName evidence="2">Uncharacterized protein</fullName>
    </submittedName>
</protein>
<evidence type="ECO:0000256" key="1">
    <source>
        <dbReference type="SAM" id="MobiDB-lite"/>
    </source>
</evidence>
<proteinExistence type="predicted"/>
<sequence length="195" mass="22114">MRRGLQYLNSTARVKGPERTWSSLSVRFRDLALDCYDEKGEEALVEICIGNMSPEEEGGLIKHLQQRTAAVSNNKRKERGRLILRVPCSDEEFHAILDAMFADGAIKPPRPYKNPSREDKTDPRYCRYHQIVGHPTTACQTLRKILHGKIQDGTLELPSKKQAIDEDPLPPPTTREGNSCGHYLFERQYGGRGLP</sequence>
<keyword evidence="3" id="KW-1185">Reference proteome</keyword>
<name>A0AAW1Y723_RUBAR</name>